<keyword evidence="11" id="KW-0697">Rotamase</keyword>
<comment type="subcellular location">
    <subcellularLocation>
        <location evidence="1">Cell inner membrane</location>
        <topology evidence="1">Single-pass type II membrane protein</topology>
        <orientation evidence="1">Periplasmic side</orientation>
    </subcellularLocation>
</comment>
<keyword evidence="2" id="KW-1003">Cell membrane</keyword>
<evidence type="ECO:0000256" key="2">
    <source>
        <dbReference type="ARBA" id="ARBA00022475"/>
    </source>
</evidence>
<dbReference type="InterPro" id="IPR046357">
    <property type="entry name" value="PPIase_dom_sf"/>
</dbReference>
<dbReference type="InterPro" id="IPR027304">
    <property type="entry name" value="Trigger_fact/SurA_dom_sf"/>
</dbReference>
<keyword evidence="4" id="KW-0812">Transmembrane</keyword>
<dbReference type="SUPFAM" id="SSF109998">
    <property type="entry name" value="Triger factor/SurA peptide-binding domain-like"/>
    <property type="match status" value="1"/>
</dbReference>
<feature type="domain" description="PpiC" evidence="12">
    <location>
        <begin position="347"/>
        <end position="454"/>
    </location>
</feature>
<accession>A0A5J4FSU3</accession>
<dbReference type="PROSITE" id="PS50198">
    <property type="entry name" value="PPIC_PPIASE_2"/>
    <property type="match status" value="1"/>
</dbReference>
<dbReference type="AlphaFoldDB" id="A0A5J4FSU3"/>
<evidence type="ECO:0000259" key="12">
    <source>
        <dbReference type="PROSITE" id="PS50198"/>
    </source>
</evidence>
<reference evidence="13 14" key="1">
    <citation type="submission" date="2019-08" db="EMBL/GenBank/DDBJ databases">
        <title>Ulvibacter marinistellae sp. nov., isolated from a starfish, Patiria pectinifera.</title>
        <authorList>
            <person name="Kawano K."/>
            <person name="Ushijima N."/>
            <person name="Kihara M."/>
            <person name="Itoh H."/>
        </authorList>
    </citation>
    <scope>NUCLEOTIDE SEQUENCE [LARGE SCALE GENOMIC DNA]</scope>
    <source>
        <strain evidence="13 14">KK4</strain>
    </source>
</reference>
<dbReference type="GO" id="GO:0003755">
    <property type="term" value="F:peptidyl-prolyl cis-trans isomerase activity"/>
    <property type="evidence" value="ECO:0007669"/>
    <property type="project" value="UniProtKB-KW"/>
</dbReference>
<keyword evidence="5" id="KW-1133">Transmembrane helix</keyword>
<organism evidence="13 14">
    <name type="scientific">Patiriisocius marinistellae</name>
    <dbReference type="NCBI Taxonomy" id="2494560"/>
    <lineage>
        <taxon>Bacteria</taxon>
        <taxon>Pseudomonadati</taxon>
        <taxon>Bacteroidota</taxon>
        <taxon>Flavobacteriia</taxon>
        <taxon>Flavobacteriales</taxon>
        <taxon>Flavobacteriaceae</taxon>
        <taxon>Patiriisocius</taxon>
    </lineage>
</organism>
<evidence type="ECO:0000256" key="3">
    <source>
        <dbReference type="ARBA" id="ARBA00022519"/>
    </source>
</evidence>
<dbReference type="GO" id="GO:0005886">
    <property type="term" value="C:plasma membrane"/>
    <property type="evidence" value="ECO:0007669"/>
    <property type="project" value="UniProtKB-SubCell"/>
</dbReference>
<evidence type="ECO:0000313" key="14">
    <source>
        <dbReference type="Proteomes" id="UP000326994"/>
    </source>
</evidence>
<dbReference type="Pfam" id="PF13616">
    <property type="entry name" value="Rotamase_3"/>
    <property type="match status" value="1"/>
</dbReference>
<dbReference type="InterPro" id="IPR000297">
    <property type="entry name" value="PPIase_PpiC"/>
</dbReference>
<dbReference type="SUPFAM" id="SSF54534">
    <property type="entry name" value="FKBP-like"/>
    <property type="match status" value="1"/>
</dbReference>
<evidence type="ECO:0000256" key="11">
    <source>
        <dbReference type="PROSITE-ProRule" id="PRU00278"/>
    </source>
</evidence>
<keyword evidence="11 13" id="KW-0413">Isomerase</keyword>
<dbReference type="PANTHER" id="PTHR47529">
    <property type="entry name" value="PEPTIDYL-PROLYL CIS-TRANS ISOMERASE D"/>
    <property type="match status" value="1"/>
</dbReference>
<evidence type="ECO:0000256" key="9">
    <source>
        <dbReference type="ARBA" id="ARBA00040743"/>
    </source>
</evidence>
<gene>
    <name evidence="13" type="ORF">ULMS_08650</name>
</gene>
<evidence type="ECO:0000313" key="13">
    <source>
        <dbReference type="EMBL" id="GEQ85357.1"/>
    </source>
</evidence>
<comment type="similarity">
    <text evidence="8">Belongs to the PpiD chaperone family.</text>
</comment>
<evidence type="ECO:0000256" key="5">
    <source>
        <dbReference type="ARBA" id="ARBA00022989"/>
    </source>
</evidence>
<evidence type="ECO:0000256" key="1">
    <source>
        <dbReference type="ARBA" id="ARBA00004382"/>
    </source>
</evidence>
<dbReference type="OrthoDB" id="9812372at2"/>
<name>A0A5J4FSU3_9FLAO</name>
<dbReference type="PANTHER" id="PTHR47529:SF1">
    <property type="entry name" value="PERIPLASMIC CHAPERONE PPID"/>
    <property type="match status" value="1"/>
</dbReference>
<evidence type="ECO:0000256" key="7">
    <source>
        <dbReference type="ARBA" id="ARBA00023186"/>
    </source>
</evidence>
<evidence type="ECO:0000256" key="6">
    <source>
        <dbReference type="ARBA" id="ARBA00023136"/>
    </source>
</evidence>
<proteinExistence type="inferred from homology"/>
<keyword evidence="7" id="KW-0143">Chaperone</keyword>
<dbReference type="PROSITE" id="PS01096">
    <property type="entry name" value="PPIC_PPIASE_1"/>
    <property type="match status" value="1"/>
</dbReference>
<evidence type="ECO:0000256" key="4">
    <source>
        <dbReference type="ARBA" id="ARBA00022692"/>
    </source>
</evidence>
<dbReference type="Pfam" id="PF13623">
    <property type="entry name" value="SurA_N_2"/>
    <property type="match status" value="1"/>
</dbReference>
<keyword evidence="6" id="KW-0472">Membrane</keyword>
<evidence type="ECO:0000256" key="8">
    <source>
        <dbReference type="ARBA" id="ARBA00038408"/>
    </source>
</evidence>
<keyword evidence="3" id="KW-0997">Cell inner membrane</keyword>
<dbReference type="Proteomes" id="UP000326994">
    <property type="component" value="Unassembled WGS sequence"/>
</dbReference>
<keyword evidence="14" id="KW-1185">Reference proteome</keyword>
<evidence type="ECO:0000256" key="10">
    <source>
        <dbReference type="ARBA" id="ARBA00042775"/>
    </source>
</evidence>
<dbReference type="EMBL" id="BKCF01000001">
    <property type="protein sequence ID" value="GEQ85357.1"/>
    <property type="molecule type" value="Genomic_DNA"/>
</dbReference>
<dbReference type="InterPro" id="IPR023058">
    <property type="entry name" value="PPIase_PpiC_CS"/>
</dbReference>
<dbReference type="RefSeq" id="WP_151893282.1">
    <property type="nucleotide sequence ID" value="NZ_BKCF01000001.1"/>
</dbReference>
<protein>
    <recommendedName>
        <fullName evidence="9">Periplasmic chaperone PpiD</fullName>
    </recommendedName>
    <alternativeName>
        <fullName evidence="10">Periplasmic folding chaperone</fullName>
    </alternativeName>
</protein>
<dbReference type="InterPro" id="IPR052029">
    <property type="entry name" value="PpiD_chaperone"/>
</dbReference>
<dbReference type="Gene3D" id="3.10.50.40">
    <property type="match status" value="1"/>
</dbReference>
<sequence length="707" mass="77600">MAILNSIRKRGVFLIIIIALALFSFILADVIRNGGFSSEKSLTTVATVNGEEMTRDDFMKKVEQSQRTLGPNGSTAQAMNMVWDRELRSVLQNQEYEKLGLTAQQDQVNASLQTGLASNATFQDVDGNYSPAKVQEYIADVQRNNPTAYQQWIDYENGLKDNILQTQYYNLIKAGMRSTLSEGEQQYRFENDKINIDYVFVPYTKIPDTDITVSDSEIGSYIKDNPSDFEVQPQVDIQYVSFSEKPSEEDMQAAKADVAALLNDREVYNSSSKTKEVEKGLKNTTNYAEFVNANSDIGYNDRVWFKSELPANIADTLFAMNEGDIYGPYQQDNTNNLTKVIEVTRLPDSVQSSHMLIRWKGTMRASDAITRSKEDAKKLADSLNALVKKSPSKFEDLAKQFSDDKSNSEKGGDLGYSGPGRMVPAFNDFIFDNKEGSVGVVETDFGYHVVKVGEQKNMQKAIKVATVSKEIEASEKTLNDVFAKASKFEVASQKGDFTEVAKSQELNLKPVNKISNMDASIPGIGNNRSIVNWAFEENSEVGDIKRFSTSDGYVIAQLTRKSPRGLMSVAEASAVVTPKLRNKKKAEKIKAGISGNDLNAIATSQNVTVQNATAITMAAPTLPGAGAEPKVVGAAFAKKAGESTGLIDGEKGVFKVKVTAVNPAPGLENYATYSNQLNSAATPTVNSKVFQALKNAADVEDNRANFF</sequence>
<comment type="caution">
    <text evidence="13">The sequence shown here is derived from an EMBL/GenBank/DDBJ whole genome shotgun (WGS) entry which is preliminary data.</text>
</comment>